<keyword evidence="4" id="KW-1185">Reference proteome</keyword>
<dbReference type="GO" id="GO:0006171">
    <property type="term" value="P:cAMP biosynthetic process"/>
    <property type="evidence" value="ECO:0007669"/>
    <property type="project" value="TreeGrafter"/>
</dbReference>
<evidence type="ECO:0000259" key="2">
    <source>
        <dbReference type="PROSITE" id="PS50125"/>
    </source>
</evidence>
<dbReference type="Gene3D" id="3.30.70.1230">
    <property type="entry name" value="Nucleotide cyclase"/>
    <property type="match status" value="1"/>
</dbReference>
<sequence length="717" mass="77263">MTRRPGGLLFLLGFALVTFGVGLRFLDPQPIQDLRYWYFDQLQRLSPREVSDLPIRVIDIDEQSLGTIGQWPWPRTEVARLAQELMELGAATIVFDILFAEPDRYSPARLLSDPRLAEMVQDQEGWGRVDNDEIFAESIRGLPVVLGVASRLGGETPENIQSKAGVVEIGEQPTAALYSVPVLTGLAPPLASAAAGIANINVSPQMSGGVVRKVPLFWMTPNGPLPTLSLEALRLALGETTFFVEGIPGVPGAVQSIGVGGYTIPTSDQAEIWVRYRHDHPSLYVPAHVVLNTQEHAAVRELIEGHIVFVGTSAAGLLDIRSTSLGENVPGVSIHAQILEQILLEDGLFRSDLVAGIEVLAIVALGLIVSLMMSVSGPIPSLAAGGAAALVVLMGSWIAFQRHGVLFDSGFPLAVGVVNFGLLVAYQYIVTDREKRIIRRSFAQYVAPEVLHKIEASGGSVELGGENREVTVLFCDIRNFTPLSETMSPPELVNVLNALFSHLGDEILAEKGTIDKFIGDSIMAFWNAPLPLDNHERHAAMAALKMRQALSAFNKDPIMESRAPISLAIGCATGPACVGNIGSRQRFNYTAIGDTVNISARIEASCRALAYDIVISEEMAKAANGQLATLEAGDIALKGKSSRLTLHALVGGDEVAASEAFVTLLKAHSDLMSCIRKGQTDMDQLFVHCAELSRRVEPGLPAFYEAMSLRRSDFILS</sequence>
<dbReference type="Pfam" id="PF05226">
    <property type="entry name" value="CHASE2"/>
    <property type="match status" value="1"/>
</dbReference>
<dbReference type="EMBL" id="JFKC01000021">
    <property type="protein sequence ID" value="OSQ47028.1"/>
    <property type="molecule type" value="Genomic_DNA"/>
</dbReference>
<dbReference type="SMART" id="SM01080">
    <property type="entry name" value="CHASE2"/>
    <property type="match status" value="1"/>
</dbReference>
<feature type="transmembrane region" description="Helical" evidence="1">
    <location>
        <begin position="353"/>
        <end position="372"/>
    </location>
</feature>
<feature type="transmembrane region" description="Helical" evidence="1">
    <location>
        <begin position="411"/>
        <end position="430"/>
    </location>
</feature>
<keyword evidence="1" id="KW-0812">Transmembrane</keyword>
<keyword evidence="1" id="KW-0472">Membrane</keyword>
<dbReference type="PROSITE" id="PS50125">
    <property type="entry name" value="GUANYLATE_CYCLASE_2"/>
    <property type="match status" value="1"/>
</dbReference>
<gene>
    <name evidence="3" type="ORF">MGEO_16395</name>
</gene>
<dbReference type="AlphaFoldDB" id="A0A1X4NHH9"/>
<dbReference type="SMART" id="SM00044">
    <property type="entry name" value="CYCc"/>
    <property type="match status" value="1"/>
</dbReference>
<evidence type="ECO:0000313" key="3">
    <source>
        <dbReference type="EMBL" id="OSQ47028.1"/>
    </source>
</evidence>
<dbReference type="SUPFAM" id="SSF55073">
    <property type="entry name" value="Nucleotide cyclase"/>
    <property type="match status" value="1"/>
</dbReference>
<comment type="caution">
    <text evidence="3">The sequence shown here is derived from an EMBL/GenBank/DDBJ whole genome shotgun (WGS) entry which is preliminary data.</text>
</comment>
<protein>
    <submittedName>
        <fullName evidence="3">Guanylate cyclase</fullName>
    </submittedName>
</protein>
<dbReference type="GO" id="GO:0035556">
    <property type="term" value="P:intracellular signal transduction"/>
    <property type="evidence" value="ECO:0007669"/>
    <property type="project" value="InterPro"/>
</dbReference>
<dbReference type="Pfam" id="PF00211">
    <property type="entry name" value="Guanylate_cyc"/>
    <property type="match status" value="1"/>
</dbReference>
<organism evidence="3 4">
    <name type="scientific">Marivita geojedonensis</name>
    <dbReference type="NCBI Taxonomy" id="1123756"/>
    <lineage>
        <taxon>Bacteria</taxon>
        <taxon>Pseudomonadati</taxon>
        <taxon>Pseudomonadota</taxon>
        <taxon>Alphaproteobacteria</taxon>
        <taxon>Rhodobacterales</taxon>
        <taxon>Roseobacteraceae</taxon>
        <taxon>Marivita</taxon>
    </lineage>
</organism>
<name>A0A1X4NHH9_9RHOB</name>
<reference evidence="3 4" key="1">
    <citation type="submission" date="2014-03" db="EMBL/GenBank/DDBJ databases">
        <title>The draft genome sequence of Marivita geojedonensis KCTC 23882.</title>
        <authorList>
            <person name="Lai Q."/>
            <person name="Shao Z."/>
        </authorList>
    </citation>
    <scope>NUCLEOTIDE SEQUENCE [LARGE SCALE GENOMIC DNA]</scope>
    <source>
        <strain evidence="3 4">DPG-138</strain>
    </source>
</reference>
<dbReference type="CDD" id="cd07302">
    <property type="entry name" value="CHD"/>
    <property type="match status" value="1"/>
</dbReference>
<keyword evidence="1" id="KW-1133">Transmembrane helix</keyword>
<evidence type="ECO:0000256" key="1">
    <source>
        <dbReference type="SAM" id="Phobius"/>
    </source>
</evidence>
<proteinExistence type="predicted"/>
<dbReference type="PANTHER" id="PTHR43081:SF1">
    <property type="entry name" value="ADENYLATE CYCLASE, TERMINAL-DIFFERENTIATION SPECIFIC"/>
    <property type="match status" value="1"/>
</dbReference>
<accession>A0A1X4NHH9</accession>
<dbReference type="Proteomes" id="UP000193926">
    <property type="component" value="Unassembled WGS sequence"/>
</dbReference>
<feature type="transmembrane region" description="Helical" evidence="1">
    <location>
        <begin position="379"/>
        <end position="399"/>
    </location>
</feature>
<evidence type="ECO:0000313" key="4">
    <source>
        <dbReference type="Proteomes" id="UP000193926"/>
    </source>
</evidence>
<dbReference type="GO" id="GO:0004016">
    <property type="term" value="F:adenylate cyclase activity"/>
    <property type="evidence" value="ECO:0007669"/>
    <property type="project" value="UniProtKB-ARBA"/>
</dbReference>
<dbReference type="InterPro" id="IPR007890">
    <property type="entry name" value="CHASE2"/>
</dbReference>
<dbReference type="PANTHER" id="PTHR43081">
    <property type="entry name" value="ADENYLATE CYCLASE, TERMINAL-DIFFERENTIATION SPECIFIC-RELATED"/>
    <property type="match status" value="1"/>
</dbReference>
<feature type="domain" description="Guanylate cyclase" evidence="2">
    <location>
        <begin position="471"/>
        <end position="603"/>
    </location>
</feature>
<dbReference type="InterPro" id="IPR029787">
    <property type="entry name" value="Nucleotide_cyclase"/>
</dbReference>
<dbReference type="InterPro" id="IPR001054">
    <property type="entry name" value="A/G_cyclase"/>
</dbReference>
<dbReference type="InterPro" id="IPR050697">
    <property type="entry name" value="Adenylyl/Guanylyl_Cyclase_3/4"/>
</dbReference>
<dbReference type="STRING" id="1123756.MGEO_16395"/>